<organism evidence="2 3">
    <name type="scientific">Corallococcus coralloides</name>
    <name type="common">Myxococcus coralloides</name>
    <dbReference type="NCBI Taxonomy" id="184914"/>
    <lineage>
        <taxon>Bacteria</taxon>
        <taxon>Pseudomonadati</taxon>
        <taxon>Myxococcota</taxon>
        <taxon>Myxococcia</taxon>
        <taxon>Myxococcales</taxon>
        <taxon>Cystobacterineae</taxon>
        <taxon>Myxococcaceae</taxon>
        <taxon>Corallococcus</taxon>
    </lineage>
</organism>
<sequence length="118" mass="12311">MDINDVIDRTRDSISARCVFGQPIQQGEVTVIPVARVRGGGGGGGGEGPVQEGNSKEGMGRGEGTGFGLSARPAGAFVIRGDRVSWLPVVEPARIILGLQVLAGIALLVYSRTRLRGR</sequence>
<dbReference type="InterPro" id="IPR014229">
    <property type="entry name" value="Spore_YtfJ"/>
</dbReference>
<dbReference type="EMBL" id="CP034669">
    <property type="protein sequence ID" value="QAT84312.1"/>
    <property type="molecule type" value="Genomic_DNA"/>
</dbReference>
<feature type="compositionally biased region" description="Gly residues" evidence="1">
    <location>
        <begin position="38"/>
        <end position="48"/>
    </location>
</feature>
<proteinExistence type="predicted"/>
<evidence type="ECO:0000313" key="2">
    <source>
        <dbReference type="EMBL" id="QAT84312.1"/>
    </source>
</evidence>
<feature type="region of interest" description="Disordered" evidence="1">
    <location>
        <begin position="38"/>
        <end position="65"/>
    </location>
</feature>
<evidence type="ECO:0000256" key="1">
    <source>
        <dbReference type="SAM" id="MobiDB-lite"/>
    </source>
</evidence>
<evidence type="ECO:0008006" key="4">
    <source>
        <dbReference type="Google" id="ProtNLM"/>
    </source>
</evidence>
<name>A0A410RR08_CORCK</name>
<dbReference type="RefSeq" id="WP_128796302.1">
    <property type="nucleotide sequence ID" value="NZ_CP034669.1"/>
</dbReference>
<dbReference type="Pfam" id="PF09579">
    <property type="entry name" value="Spore_YtfJ"/>
    <property type="match status" value="1"/>
</dbReference>
<dbReference type="AlphaFoldDB" id="A0A410RR08"/>
<reference evidence="2 3" key="1">
    <citation type="submission" date="2018-12" db="EMBL/GenBank/DDBJ databases">
        <title>Complete Genome Sequence of the Corallopyronin A producing Myxobacterium Corallococcus coralloides B035.</title>
        <authorList>
            <person name="Bouhired S.M."/>
            <person name="Rupp O."/>
            <person name="Blom J."/>
            <person name="Schaeberle T.F."/>
            <person name="Kehraus S."/>
            <person name="Schiefer A."/>
            <person name="Pfarr K."/>
            <person name="Goesmann A."/>
            <person name="Hoerauf A."/>
            <person name="Koenig G.M."/>
        </authorList>
    </citation>
    <scope>NUCLEOTIDE SEQUENCE [LARGE SCALE GENOMIC DNA]</scope>
    <source>
        <strain evidence="2 3">B035</strain>
    </source>
</reference>
<dbReference type="Proteomes" id="UP000288758">
    <property type="component" value="Chromosome"/>
</dbReference>
<protein>
    <recommendedName>
        <fullName evidence="4">Sporulation protein YtfJ</fullName>
    </recommendedName>
</protein>
<evidence type="ECO:0000313" key="3">
    <source>
        <dbReference type="Proteomes" id="UP000288758"/>
    </source>
</evidence>
<accession>A0A410RR08</accession>
<gene>
    <name evidence="2" type="ORF">EJ065_2740</name>
</gene>